<dbReference type="InterPro" id="IPR042322">
    <property type="entry name" value="Pbn1"/>
</dbReference>
<evidence type="ECO:0000256" key="7">
    <source>
        <dbReference type="ARBA" id="ARBA00022824"/>
    </source>
</evidence>
<feature type="transmembrane region" description="Helical" evidence="11">
    <location>
        <begin position="218"/>
        <end position="240"/>
    </location>
</feature>
<keyword evidence="6 11" id="KW-0812">Transmembrane</keyword>
<sequence>MSLTNIATGFIRPHSIHPKIQVDVSGSRSKGCDLHLFVRTNDKIFFDPYELEDLWQPTGSTIGRPNEVVSWNLSPVSPDLERPVKYGFRSSNETDESAVENKLHVQLAWPSSDQLQHVIPAHARYQQPKESGYDEVRISTVDSSQTGLGADVDVRAVWSCSEESETPGSLIDRNVLDPDIRRHLSGSYLYNIDPTGHSANESTSASILLPAAIPSHQALVESITFCVVLGCFVWIMKVLFDVARQKSTTKPSERSKIKVD</sequence>
<keyword evidence="10" id="KW-0325">Glycoprotein</keyword>
<dbReference type="AlphaFoldDB" id="A0A8K0JGT8"/>
<evidence type="ECO:0000256" key="1">
    <source>
        <dbReference type="ARBA" id="ARBA00004643"/>
    </source>
</evidence>
<evidence type="ECO:0000256" key="9">
    <source>
        <dbReference type="ARBA" id="ARBA00023136"/>
    </source>
</evidence>
<dbReference type="EMBL" id="JABELV010000143">
    <property type="protein sequence ID" value="KAG7529607.1"/>
    <property type="molecule type" value="Genomic_DNA"/>
</dbReference>
<comment type="function">
    <text evidence="11">Required for proper folding and/or the stability of a subset of proteins in the endoplasmic reticulum. Component of glycosylphosphatidylinositol-mannosyltransferase 1 which transfers the first of the 4 mannoses in the GPI-anchor precursors during GPI-anchor biosynthesis. Probably acts by stabilizing the mannosyltransferase GPI14.</text>
</comment>
<evidence type="ECO:0000256" key="10">
    <source>
        <dbReference type="ARBA" id="ARBA00023180"/>
    </source>
</evidence>
<keyword evidence="8 11" id="KW-1133">Transmembrane helix</keyword>
<dbReference type="Proteomes" id="UP000812966">
    <property type="component" value="Unassembled WGS sequence"/>
</dbReference>
<keyword evidence="7 11" id="KW-0256">Endoplasmic reticulum</keyword>
<organism evidence="12 13">
    <name type="scientific">Filobasidium floriforme</name>
    <dbReference type="NCBI Taxonomy" id="5210"/>
    <lineage>
        <taxon>Eukaryota</taxon>
        <taxon>Fungi</taxon>
        <taxon>Dikarya</taxon>
        <taxon>Basidiomycota</taxon>
        <taxon>Agaricomycotina</taxon>
        <taxon>Tremellomycetes</taxon>
        <taxon>Filobasidiales</taxon>
        <taxon>Filobasidiaceae</taxon>
        <taxon>Filobasidium</taxon>
    </lineage>
</organism>
<reference evidence="12" key="1">
    <citation type="submission" date="2020-04" db="EMBL/GenBank/DDBJ databases">
        <title>Analysis of mating type loci in Filobasidium floriforme.</title>
        <authorList>
            <person name="Nowrousian M."/>
        </authorList>
    </citation>
    <scope>NUCLEOTIDE SEQUENCE</scope>
    <source>
        <strain evidence="12">CBS 6242</strain>
    </source>
</reference>
<evidence type="ECO:0000256" key="8">
    <source>
        <dbReference type="ARBA" id="ARBA00022989"/>
    </source>
</evidence>
<gene>
    <name evidence="12" type="ORF">FFLO_05538</name>
</gene>
<comment type="pathway">
    <text evidence="2 11">Glycolipid biosynthesis; glycosylphosphatidylinositol-anchor biosynthesis.</text>
</comment>
<proteinExistence type="inferred from homology"/>
<dbReference type="SMART" id="SM00780">
    <property type="entry name" value="PIG-X"/>
    <property type="match status" value="1"/>
</dbReference>
<protein>
    <recommendedName>
        <fullName evidence="4 11">Protein PBN1</fullName>
    </recommendedName>
</protein>
<evidence type="ECO:0000256" key="3">
    <source>
        <dbReference type="ARBA" id="ARBA00010345"/>
    </source>
</evidence>
<accession>A0A8K0JGT8</accession>
<evidence type="ECO:0000256" key="6">
    <source>
        <dbReference type="ARBA" id="ARBA00022692"/>
    </source>
</evidence>
<dbReference type="GO" id="GO:0005789">
    <property type="term" value="C:endoplasmic reticulum membrane"/>
    <property type="evidence" value="ECO:0007669"/>
    <property type="project" value="UniProtKB-SubCell"/>
</dbReference>
<dbReference type="UniPathway" id="UPA00196"/>
<keyword evidence="5 11" id="KW-0337">GPI-anchor biosynthesis</keyword>
<name>A0A8K0JGT8_9TREE</name>
<comment type="caution">
    <text evidence="12">The sequence shown here is derived from an EMBL/GenBank/DDBJ whole genome shotgun (WGS) entry which is preliminary data.</text>
</comment>
<dbReference type="GO" id="GO:0006506">
    <property type="term" value="P:GPI anchor biosynthetic process"/>
    <property type="evidence" value="ECO:0007669"/>
    <property type="project" value="UniProtKB-UniPathway"/>
</dbReference>
<evidence type="ECO:0000256" key="11">
    <source>
        <dbReference type="RuleBase" id="RU366056"/>
    </source>
</evidence>
<dbReference type="GO" id="GO:0000030">
    <property type="term" value="F:mannosyltransferase activity"/>
    <property type="evidence" value="ECO:0007669"/>
    <property type="project" value="TreeGrafter"/>
</dbReference>
<dbReference type="GO" id="GO:1990529">
    <property type="term" value="C:glycosylphosphatidylinositol-mannosyltransferase I complex"/>
    <property type="evidence" value="ECO:0007669"/>
    <property type="project" value="TreeGrafter"/>
</dbReference>
<dbReference type="Pfam" id="PF08320">
    <property type="entry name" value="PIG-X"/>
    <property type="match status" value="1"/>
</dbReference>
<evidence type="ECO:0000313" key="13">
    <source>
        <dbReference type="Proteomes" id="UP000812966"/>
    </source>
</evidence>
<keyword evidence="13" id="KW-1185">Reference proteome</keyword>
<dbReference type="PANTHER" id="PTHR28533">
    <property type="entry name" value="PROTEIN PBN1"/>
    <property type="match status" value="1"/>
</dbReference>
<comment type="similarity">
    <text evidence="3 11">Belongs to the PIGX family.</text>
</comment>
<evidence type="ECO:0000256" key="4">
    <source>
        <dbReference type="ARBA" id="ARBA00020410"/>
    </source>
</evidence>
<evidence type="ECO:0000313" key="12">
    <source>
        <dbReference type="EMBL" id="KAG7529607.1"/>
    </source>
</evidence>
<dbReference type="InterPro" id="IPR013233">
    <property type="entry name" value="PIG-X/PBN1"/>
</dbReference>
<comment type="subcellular location">
    <subcellularLocation>
        <location evidence="11">Endoplasmic reticulum membrane</location>
        <topology evidence="11">Single-pass membrane protein</topology>
    </subcellularLocation>
    <subcellularLocation>
        <location evidence="1">Endoplasmic reticulum membrane</location>
        <topology evidence="1">Single-pass type III membrane protein</topology>
    </subcellularLocation>
</comment>
<evidence type="ECO:0000256" key="5">
    <source>
        <dbReference type="ARBA" id="ARBA00022502"/>
    </source>
</evidence>
<keyword evidence="9 11" id="KW-0472">Membrane</keyword>
<dbReference type="PANTHER" id="PTHR28533:SF1">
    <property type="entry name" value="PROTEIN PBN1"/>
    <property type="match status" value="1"/>
</dbReference>
<evidence type="ECO:0000256" key="2">
    <source>
        <dbReference type="ARBA" id="ARBA00004687"/>
    </source>
</evidence>